<gene>
    <name evidence="2" type="ORF">ET996_00820</name>
</gene>
<dbReference type="PROSITE" id="PS51257">
    <property type="entry name" value="PROKAR_LIPOPROTEIN"/>
    <property type="match status" value="1"/>
</dbReference>
<proteinExistence type="predicted"/>
<keyword evidence="3" id="KW-1185">Reference proteome</keyword>
<dbReference type="EMBL" id="SDMR01000001">
    <property type="protein sequence ID" value="TBT96245.1"/>
    <property type="molecule type" value="Genomic_DNA"/>
</dbReference>
<evidence type="ECO:0000313" key="2">
    <source>
        <dbReference type="EMBL" id="TBT96245.1"/>
    </source>
</evidence>
<dbReference type="SUPFAM" id="SSF82171">
    <property type="entry name" value="DPP6 N-terminal domain-like"/>
    <property type="match status" value="1"/>
</dbReference>
<dbReference type="Proteomes" id="UP000291933">
    <property type="component" value="Unassembled WGS sequence"/>
</dbReference>
<feature type="signal peptide" evidence="1">
    <location>
        <begin position="1"/>
        <end position="30"/>
    </location>
</feature>
<keyword evidence="1" id="KW-0732">Signal</keyword>
<feature type="chain" id="PRO_5039246930" evidence="1">
    <location>
        <begin position="31"/>
        <end position="367"/>
    </location>
</feature>
<organism evidence="2 3">
    <name type="scientific">Propioniciclava tarda</name>
    <dbReference type="NCBI Taxonomy" id="433330"/>
    <lineage>
        <taxon>Bacteria</taxon>
        <taxon>Bacillati</taxon>
        <taxon>Actinomycetota</taxon>
        <taxon>Actinomycetes</taxon>
        <taxon>Propionibacteriales</taxon>
        <taxon>Propionibacteriaceae</taxon>
        <taxon>Propioniciclava</taxon>
    </lineage>
</organism>
<dbReference type="AlphaFoldDB" id="A0A4Q9KPH8"/>
<comment type="caution">
    <text evidence="2">The sequence shown here is derived from an EMBL/GenBank/DDBJ whole genome shotgun (WGS) entry which is preliminary data.</text>
</comment>
<protein>
    <submittedName>
        <fullName evidence="2">Uncharacterized protein</fullName>
    </submittedName>
</protein>
<evidence type="ECO:0000256" key="1">
    <source>
        <dbReference type="SAM" id="SignalP"/>
    </source>
</evidence>
<reference evidence="2 3" key="1">
    <citation type="submission" date="2019-01" db="EMBL/GenBank/DDBJ databases">
        <title>Lactibacter flavus gen. nov., sp. nov., a novel bacterium of the family Propionibacteriaceae isolated from raw milk and dairy products.</title>
        <authorList>
            <person name="Huptas C."/>
            <person name="Wenning M."/>
            <person name="Breitenwieser F."/>
            <person name="Doll E."/>
            <person name="Von Neubeck M."/>
            <person name="Busse H.-J."/>
            <person name="Scherer S."/>
        </authorList>
    </citation>
    <scope>NUCLEOTIDE SEQUENCE [LARGE SCALE GENOMIC DNA]</scope>
    <source>
        <strain evidence="2 3">DSM 22130</strain>
    </source>
</reference>
<name>A0A4Q9KPH8_PROTD</name>
<evidence type="ECO:0000313" key="3">
    <source>
        <dbReference type="Proteomes" id="UP000291933"/>
    </source>
</evidence>
<sequence>MPTKGYQQAHCAKLGVHAALLILLMGTLSACTAPTSTDAVSACQNEAFATFWTLPSSVSGGTRIITGANESSIPGGDVWLGYDGERDLTSSTTWILAAGMNASGSTLVAMDRRTCRIRTSTTQPRWFQALTSDGDRVVATTTQGSKASIVRMSAGGVVDGEEPLGEALTSQIIVAGDSYIVLAATLDEAPRPKVYMVSRSNLKLERVIDLGRTNLMVFSGVVDGSTLYYPVTADENGEKDLLGLVDLRTGEQSEIDLGSRSPFLLRRVGEYLFVGHTSMTPAFAPLDSYRHISRVNVKTREVVGLDLDHGIVQLEQLNHSLAVVLMDSSGRPAELREYDPESLALKRHILLPAAKPGEMFGGILPLR</sequence>
<accession>A0A4Q9KPH8</accession>
<dbReference type="RefSeq" id="WP_131170657.1">
    <property type="nucleotide sequence ID" value="NZ_FXTL01000001.1"/>
</dbReference>